<dbReference type="eggNOG" id="ENOG5032HE4">
    <property type="taxonomic scope" value="Bacteria"/>
</dbReference>
<keyword evidence="2" id="KW-1185">Reference proteome</keyword>
<dbReference type="PROSITE" id="PS51257">
    <property type="entry name" value="PROKAR_LIPOPROTEIN"/>
    <property type="match status" value="1"/>
</dbReference>
<evidence type="ECO:0000313" key="2">
    <source>
        <dbReference type="Proteomes" id="UP000001401"/>
    </source>
</evidence>
<organism evidence="1 2">
    <name type="scientific">Evansella cellulosilytica (strain ATCC 21833 / DSM 2522 / FERM P-1141 / JCM 9156 / N-4)</name>
    <name type="common">Bacillus cellulosilyticus</name>
    <dbReference type="NCBI Taxonomy" id="649639"/>
    <lineage>
        <taxon>Bacteria</taxon>
        <taxon>Bacillati</taxon>
        <taxon>Bacillota</taxon>
        <taxon>Bacilli</taxon>
        <taxon>Bacillales</taxon>
        <taxon>Bacillaceae</taxon>
        <taxon>Evansella</taxon>
    </lineage>
</organism>
<reference evidence="1" key="1">
    <citation type="submission" date="2010-12" db="EMBL/GenBank/DDBJ databases">
        <title>Complete sequence of Bacillus cellulosilyticus DSM 2522.</title>
        <authorList>
            <consortium name="US DOE Joint Genome Institute"/>
            <person name="Lucas S."/>
            <person name="Copeland A."/>
            <person name="Lapidus A."/>
            <person name="Cheng J.-F."/>
            <person name="Bruce D."/>
            <person name="Goodwin L."/>
            <person name="Pitluck S."/>
            <person name="Chertkov O."/>
            <person name="Detter J.C."/>
            <person name="Han C."/>
            <person name="Tapia R."/>
            <person name="Land M."/>
            <person name="Hauser L."/>
            <person name="Jeffries C."/>
            <person name="Kyrpides N."/>
            <person name="Ivanova N."/>
            <person name="Mikhailova N."/>
            <person name="Brumm P."/>
            <person name="Mead D."/>
            <person name="Woyke T."/>
        </authorList>
    </citation>
    <scope>NUCLEOTIDE SEQUENCE [LARGE SCALE GENOMIC DNA]</scope>
    <source>
        <strain evidence="1">DSM 2522</strain>
    </source>
</reference>
<dbReference type="EMBL" id="CP002394">
    <property type="protein sequence ID" value="ADU28677.1"/>
    <property type="molecule type" value="Genomic_DNA"/>
</dbReference>
<evidence type="ECO:0000313" key="1">
    <source>
        <dbReference type="EMBL" id="ADU28677.1"/>
    </source>
</evidence>
<dbReference type="KEGG" id="bco:Bcell_0395"/>
<accession>E6TVW8</accession>
<dbReference type="RefSeq" id="WP_013487018.1">
    <property type="nucleotide sequence ID" value="NC_014829.1"/>
</dbReference>
<gene>
    <name evidence="1" type="ordered locus">Bcell_0395</name>
</gene>
<dbReference type="AlphaFoldDB" id="E6TVW8"/>
<dbReference type="HOGENOM" id="CLU_2106568_0_0_9"/>
<name>E6TVW8_EVAC2</name>
<evidence type="ECO:0008006" key="3">
    <source>
        <dbReference type="Google" id="ProtNLM"/>
    </source>
</evidence>
<dbReference type="OrthoDB" id="2970447at2"/>
<dbReference type="Proteomes" id="UP000001401">
    <property type="component" value="Chromosome"/>
</dbReference>
<proteinExistence type="predicted"/>
<sequence length="112" mass="12546">MNKLISRTLLLLITITLTSCNLFDSNDLSFEMIAFNSLTVEESELIPVSPKDSFVEKVPVTSENKPLIDKNYDKSEVFSVTFHHTEVDSSGKLTVFIDLDEKTVVGKGFTNK</sequence>
<protein>
    <recommendedName>
        <fullName evidence="3">Lipoprotein</fullName>
    </recommendedName>
</protein>